<proteinExistence type="predicted"/>
<comment type="caution">
    <text evidence="2">The sequence shown here is derived from an EMBL/GenBank/DDBJ whole genome shotgun (WGS) entry which is preliminary data.</text>
</comment>
<evidence type="ECO:0000313" key="3">
    <source>
        <dbReference type="Proteomes" id="UP001596016"/>
    </source>
</evidence>
<name>A0ABW0GZ28_9HYPH</name>
<reference evidence="3" key="1">
    <citation type="journal article" date="2019" name="Int. J. Syst. Evol. Microbiol.">
        <title>The Global Catalogue of Microorganisms (GCM) 10K type strain sequencing project: providing services to taxonomists for standard genome sequencing and annotation.</title>
        <authorList>
            <consortium name="The Broad Institute Genomics Platform"/>
            <consortium name="The Broad Institute Genome Sequencing Center for Infectious Disease"/>
            <person name="Wu L."/>
            <person name="Ma J."/>
        </authorList>
    </citation>
    <scope>NUCLEOTIDE SEQUENCE [LARGE SCALE GENOMIC DNA]</scope>
    <source>
        <strain evidence="3">CGMCC 4.1415</strain>
    </source>
</reference>
<dbReference type="InterPro" id="IPR036249">
    <property type="entry name" value="Thioredoxin-like_sf"/>
</dbReference>
<dbReference type="Pfam" id="PF06764">
    <property type="entry name" value="DUF1223"/>
    <property type="match status" value="1"/>
</dbReference>
<gene>
    <name evidence="2" type="ORF">ACFPLB_13200</name>
</gene>
<dbReference type="SUPFAM" id="SSF52833">
    <property type="entry name" value="Thioredoxin-like"/>
    <property type="match status" value="1"/>
</dbReference>
<protein>
    <submittedName>
        <fullName evidence="2">DUF1223 domain-containing protein</fullName>
    </submittedName>
</protein>
<evidence type="ECO:0000313" key="2">
    <source>
        <dbReference type="EMBL" id="MFC5386917.1"/>
    </source>
</evidence>
<keyword evidence="1" id="KW-0732">Signal</keyword>
<sequence>MPTIRLLRSCFVAHVLSLLLCVPVSAQESDGVVSTPVGVVELFTSQGCNACPPADRFFTELAARGDVIALAYHVDYWNYLGWRDTLSNKDNTKRQYAYMRAFEARSVYTPQAVINGRTHVNGADRAAVDFALSTLKSAGNGMKVPVTIRREGESMVIEAGDTDLGGGLPASARVVLAWFEPPQTVDIVRGRNHDRQVTYWNAVSAMQTVGVWHGKSQRYELPVGEMMQKGGCAVLLQGNAGNGLPGPIIGAAMIRDGML</sequence>
<keyword evidence="3" id="KW-1185">Reference proteome</keyword>
<feature type="signal peptide" evidence="1">
    <location>
        <begin position="1"/>
        <end position="26"/>
    </location>
</feature>
<dbReference type="PANTHER" id="PTHR36057">
    <property type="match status" value="1"/>
</dbReference>
<accession>A0ABW0GZ28</accession>
<dbReference type="EMBL" id="JBHSLL010000050">
    <property type="protein sequence ID" value="MFC5386917.1"/>
    <property type="molecule type" value="Genomic_DNA"/>
</dbReference>
<dbReference type="InterPro" id="IPR010634">
    <property type="entry name" value="DUF1223"/>
</dbReference>
<feature type="chain" id="PRO_5045849803" evidence="1">
    <location>
        <begin position="27"/>
        <end position="259"/>
    </location>
</feature>
<organism evidence="2 3">
    <name type="scientific">Aquamicrobium segne</name>
    <dbReference type="NCBI Taxonomy" id="469547"/>
    <lineage>
        <taxon>Bacteria</taxon>
        <taxon>Pseudomonadati</taxon>
        <taxon>Pseudomonadota</taxon>
        <taxon>Alphaproteobacteria</taxon>
        <taxon>Hyphomicrobiales</taxon>
        <taxon>Phyllobacteriaceae</taxon>
        <taxon>Aquamicrobium</taxon>
    </lineage>
</organism>
<dbReference type="Proteomes" id="UP001596016">
    <property type="component" value="Unassembled WGS sequence"/>
</dbReference>
<dbReference type="PANTHER" id="PTHR36057:SF1">
    <property type="entry name" value="LIPOPROTEIN LIPID ATTACHMENT SITE-LIKE PROTEIN, PUTATIVE (DUF1223)-RELATED"/>
    <property type="match status" value="1"/>
</dbReference>
<evidence type="ECO:0000256" key="1">
    <source>
        <dbReference type="SAM" id="SignalP"/>
    </source>
</evidence>
<dbReference type="RefSeq" id="WP_378230356.1">
    <property type="nucleotide sequence ID" value="NZ_JBHSLL010000050.1"/>
</dbReference>